<dbReference type="InterPro" id="IPR009027">
    <property type="entry name" value="Ribosomal_bL9/RNase_H1_N"/>
</dbReference>
<dbReference type="SUPFAM" id="SSF55653">
    <property type="entry name" value="Ribosomal protein L9 C-domain"/>
    <property type="match status" value="1"/>
</dbReference>
<sequence length="150" mass="15755">MAKLILTNEVQGLGTAGDVVEVKNGYARNFLIPQGFAVAWSNGGQKQVDQIKKARESKVLASREEADALKSKLEKTPIRIAIRAGSGGRLFGSVTRSDIVKAIEAAGIPGVDKRAIEIPGAIKAVGDAEVVIAIHDGVSARVTLQVVAEK</sequence>
<evidence type="ECO:0000256" key="4">
    <source>
        <dbReference type="ARBA" id="ARBA00022980"/>
    </source>
</evidence>
<feature type="domain" description="Ribosomal protein L9" evidence="7">
    <location>
        <begin position="14"/>
        <end position="41"/>
    </location>
</feature>
<dbReference type="GO" id="GO:1990904">
    <property type="term" value="C:ribonucleoprotein complex"/>
    <property type="evidence" value="ECO:0007669"/>
    <property type="project" value="UniProtKB-KW"/>
</dbReference>
<dbReference type="InterPro" id="IPR036935">
    <property type="entry name" value="Ribosomal_bL9_N_sf"/>
</dbReference>
<dbReference type="InterPro" id="IPR000244">
    <property type="entry name" value="Ribosomal_bL9"/>
</dbReference>
<dbReference type="Pfam" id="PF03948">
    <property type="entry name" value="Ribosomal_L9_C"/>
    <property type="match status" value="1"/>
</dbReference>
<reference evidence="8" key="1">
    <citation type="submission" date="2020-05" db="EMBL/GenBank/DDBJ databases">
        <authorList>
            <person name="Chiriac C."/>
            <person name="Salcher M."/>
            <person name="Ghai R."/>
            <person name="Kavagutti S V."/>
        </authorList>
    </citation>
    <scope>NUCLEOTIDE SEQUENCE</scope>
</reference>
<name>A0A6J6DGI6_9ZZZZ</name>
<evidence type="ECO:0000256" key="5">
    <source>
        <dbReference type="ARBA" id="ARBA00023274"/>
    </source>
</evidence>
<evidence type="ECO:0000256" key="2">
    <source>
        <dbReference type="ARBA" id="ARBA00022730"/>
    </source>
</evidence>
<dbReference type="EMBL" id="CAEZTM010000006">
    <property type="protein sequence ID" value="CAB4563247.1"/>
    <property type="molecule type" value="Genomic_DNA"/>
</dbReference>
<dbReference type="NCBIfam" id="TIGR00158">
    <property type="entry name" value="L9"/>
    <property type="match status" value="1"/>
</dbReference>
<dbReference type="GO" id="GO:0003735">
    <property type="term" value="F:structural constituent of ribosome"/>
    <property type="evidence" value="ECO:0007669"/>
    <property type="project" value="InterPro"/>
</dbReference>
<comment type="similarity">
    <text evidence="1">Belongs to the bacterial ribosomal protein bL9 family.</text>
</comment>
<keyword evidence="5" id="KW-0687">Ribonucleoprotein</keyword>
<evidence type="ECO:0000256" key="3">
    <source>
        <dbReference type="ARBA" id="ARBA00022884"/>
    </source>
</evidence>
<dbReference type="InterPro" id="IPR020069">
    <property type="entry name" value="Ribosomal_bL9_C"/>
</dbReference>
<dbReference type="PANTHER" id="PTHR21368">
    <property type="entry name" value="50S RIBOSOMAL PROTEIN L9"/>
    <property type="match status" value="1"/>
</dbReference>
<dbReference type="GO" id="GO:0019843">
    <property type="term" value="F:rRNA binding"/>
    <property type="evidence" value="ECO:0007669"/>
    <property type="project" value="UniProtKB-KW"/>
</dbReference>
<keyword evidence="4" id="KW-0689">Ribosomal protein</keyword>
<gene>
    <name evidence="8" type="ORF">UFOPK1684_00245</name>
</gene>
<dbReference type="HAMAP" id="MF_00503">
    <property type="entry name" value="Ribosomal_bL9"/>
    <property type="match status" value="1"/>
</dbReference>
<dbReference type="InterPro" id="IPR020594">
    <property type="entry name" value="Ribosomal_bL9_bac/chp"/>
</dbReference>
<accession>A0A6J6DGI6</accession>
<dbReference type="Gene3D" id="3.10.430.100">
    <property type="entry name" value="Ribosomal protein L9, C-terminal domain"/>
    <property type="match status" value="1"/>
</dbReference>
<dbReference type="FunFam" id="3.40.5.10:FF:000003">
    <property type="entry name" value="50S ribosomal protein L9"/>
    <property type="match status" value="1"/>
</dbReference>
<dbReference type="InterPro" id="IPR036791">
    <property type="entry name" value="Ribosomal_bL9_C_sf"/>
</dbReference>
<dbReference type="PROSITE" id="PS00651">
    <property type="entry name" value="RIBOSOMAL_L9"/>
    <property type="match status" value="1"/>
</dbReference>
<protein>
    <recommendedName>
        <fullName evidence="6">50S ribosomal protein L9</fullName>
    </recommendedName>
</protein>
<dbReference type="GO" id="GO:0006412">
    <property type="term" value="P:translation"/>
    <property type="evidence" value="ECO:0007669"/>
    <property type="project" value="InterPro"/>
</dbReference>
<dbReference type="GO" id="GO:0005840">
    <property type="term" value="C:ribosome"/>
    <property type="evidence" value="ECO:0007669"/>
    <property type="project" value="UniProtKB-KW"/>
</dbReference>
<dbReference type="SUPFAM" id="SSF55658">
    <property type="entry name" value="L9 N-domain-like"/>
    <property type="match status" value="1"/>
</dbReference>
<evidence type="ECO:0000256" key="1">
    <source>
        <dbReference type="ARBA" id="ARBA00010605"/>
    </source>
</evidence>
<organism evidence="8">
    <name type="scientific">freshwater metagenome</name>
    <dbReference type="NCBI Taxonomy" id="449393"/>
    <lineage>
        <taxon>unclassified sequences</taxon>
        <taxon>metagenomes</taxon>
        <taxon>ecological metagenomes</taxon>
    </lineage>
</organism>
<evidence type="ECO:0000256" key="6">
    <source>
        <dbReference type="ARBA" id="ARBA00035456"/>
    </source>
</evidence>
<dbReference type="Gene3D" id="3.40.5.10">
    <property type="entry name" value="Ribosomal protein L9, N-terminal domain"/>
    <property type="match status" value="1"/>
</dbReference>
<dbReference type="Pfam" id="PF01281">
    <property type="entry name" value="Ribosomal_L9_N"/>
    <property type="match status" value="1"/>
</dbReference>
<evidence type="ECO:0000313" key="8">
    <source>
        <dbReference type="EMBL" id="CAB4563247.1"/>
    </source>
</evidence>
<dbReference type="InterPro" id="IPR020070">
    <property type="entry name" value="Ribosomal_bL9_N"/>
</dbReference>
<dbReference type="AlphaFoldDB" id="A0A6J6DGI6"/>
<evidence type="ECO:0000259" key="7">
    <source>
        <dbReference type="PROSITE" id="PS00651"/>
    </source>
</evidence>
<keyword evidence="2" id="KW-0699">rRNA-binding</keyword>
<proteinExistence type="inferred from homology"/>
<keyword evidence="3" id="KW-0694">RNA-binding</keyword>